<feature type="domain" description="C2H2-type" evidence="3">
    <location>
        <begin position="746"/>
        <end position="773"/>
    </location>
</feature>
<feature type="domain" description="C2H2-type" evidence="3">
    <location>
        <begin position="686"/>
        <end position="715"/>
    </location>
</feature>
<evidence type="ECO:0000313" key="5">
    <source>
        <dbReference type="Proteomes" id="UP000678393"/>
    </source>
</evidence>
<evidence type="ECO:0000259" key="3">
    <source>
        <dbReference type="PROSITE" id="PS50157"/>
    </source>
</evidence>
<dbReference type="Proteomes" id="UP000678393">
    <property type="component" value="Unassembled WGS sequence"/>
</dbReference>
<dbReference type="EMBL" id="CAJHNH020000538">
    <property type="protein sequence ID" value="CAG5118341.1"/>
    <property type="molecule type" value="Genomic_DNA"/>
</dbReference>
<gene>
    <name evidence="4" type="ORF">CUNI_LOCUS3899</name>
</gene>
<proteinExistence type="predicted"/>
<dbReference type="SMART" id="SM00355">
    <property type="entry name" value="ZnF_C2H2"/>
    <property type="match status" value="10"/>
</dbReference>
<dbReference type="GO" id="GO:0008270">
    <property type="term" value="F:zinc ion binding"/>
    <property type="evidence" value="ECO:0007669"/>
    <property type="project" value="UniProtKB-KW"/>
</dbReference>
<feature type="region of interest" description="Disordered" evidence="2">
    <location>
        <begin position="1"/>
        <end position="27"/>
    </location>
</feature>
<keyword evidence="1" id="KW-0862">Zinc</keyword>
<evidence type="ECO:0000256" key="2">
    <source>
        <dbReference type="SAM" id="MobiDB-lite"/>
    </source>
</evidence>
<dbReference type="Pfam" id="PF00096">
    <property type="entry name" value="zf-C2H2"/>
    <property type="match status" value="2"/>
</dbReference>
<feature type="domain" description="C2H2-type" evidence="3">
    <location>
        <begin position="655"/>
        <end position="684"/>
    </location>
</feature>
<dbReference type="PANTHER" id="PTHR46179:SF26">
    <property type="entry name" value="ZINC FINGER PROTEIN 423 HOMOLOG"/>
    <property type="match status" value="1"/>
</dbReference>
<dbReference type="GO" id="GO:0003712">
    <property type="term" value="F:transcription coregulator activity"/>
    <property type="evidence" value="ECO:0007669"/>
    <property type="project" value="TreeGrafter"/>
</dbReference>
<feature type="domain" description="C2H2-type" evidence="3">
    <location>
        <begin position="716"/>
        <end position="745"/>
    </location>
</feature>
<dbReference type="PROSITE" id="PS50157">
    <property type="entry name" value="ZINC_FINGER_C2H2_2"/>
    <property type="match status" value="10"/>
</dbReference>
<dbReference type="AlphaFoldDB" id="A0A8S3YSF5"/>
<feature type="domain" description="C2H2-type" evidence="3">
    <location>
        <begin position="593"/>
        <end position="617"/>
    </location>
</feature>
<sequence length="1187" mass="129788">MLKTGDSSSKHGGAQAATVRTHQLLSDTSTKCTPSLQIVGRLPNADNSQTTSVVLQCHGAGSGRYTFANNGGVVVGLSRAASTSSPTPSTGHHFSNTSTAYSASGINDEHAGDDEETKALRNQALEWLQVKVEEAKDLGLLQVEEAKVPLSSLPLLDTSGAFSERVNDFAFASSISQNSVMKQNVDVNYFETLDNGDYTTTGNTPHISWNSSNPGEQHTSLPVPSEVFVSFPDALAEDVNSAGEALSCSTSDLNSMLFEGMKSDSLPVEIMHYTDSLNYTVVGGKNVLCSDDSVNNFNTISSSSSNLKSIPSTFAGTMVDQVALPNLHDSSSDLNLTSLPNFLGLENTSVSASGHFIDGNSVNVLEENTLSLENQIVANSANLSEHILQSIDSSQLKNQNITVTTISISNDEENSTKILVDSHQGQQQMYVINTANMNKSRNRNIHQGNMFVINASDLNPACDGTFSISALNSNVENMAMTSQPITSQPSLTNSTIPGFVLVPVVESAANMVQAVPIHITNGDPDTKKPKKMFMCVAPGCRKTFKKASKLKVHQMLHTGERPFKCSLLGCEWAFTTSNKLKRHMESHEGRKDYMCDKPGCGHRFTTVYNLNNHRKLHDRPCTETCTEDGCSQKFATKRQLDLHLRNVHACEDRTFKCPEPGCEKTFFSSGCMGSHMKVHLQNQEELRCKVPGCGKEFTKMCRLRQHERLHSGEKPFTCDYQGCTWAFATASKLKRHQTKHTGLRKWICEVCKKQFHRSEHLKGHLITHSGDRPFICPVEGCGNTFTAKSSLYVHLKKHDESGKTIVYHCPMENCDKHYANKASLRQHILVKHFNMAHKGDAAEGSHGVVSWLGLLSSGDANADISLGQEESYAEGLCQTSMTPGQDPMTPGQDPMTPGQDPMMPTDFLTGDQTLLNSSSETLPDHQSCSGLMSQLMVSTGPGVTLASPDVAPPLAVAATDISSHPLQQPQQQQHMFIDDSVDQRLLEASEILQQQERLSFEAVERGKKSQIVLENMLGSARTDPRSNDIISLRSLKRWQKQKEIEAAKLRVRLNAPTASSTSCQLVLDAEGDYKDIVSNNVSLAGHHLIQTVIVPGRHDTEIPVMELQAEGISDSSSGSTADSFMTDLFIRDPETGMTYRQTQLLQDDPPNPEMMEDMEGVTSCHGMTLDTSLDTQFVEDSLNFHSL</sequence>
<feature type="domain" description="C2H2-type" evidence="3">
    <location>
        <begin position="533"/>
        <end position="562"/>
    </location>
</feature>
<dbReference type="SUPFAM" id="SSF57667">
    <property type="entry name" value="beta-beta-alpha zinc fingers"/>
    <property type="match status" value="4"/>
</dbReference>
<feature type="domain" description="C2H2-type" evidence="3">
    <location>
        <begin position="774"/>
        <end position="803"/>
    </location>
</feature>
<evidence type="ECO:0000313" key="4">
    <source>
        <dbReference type="EMBL" id="CAG5118341.1"/>
    </source>
</evidence>
<feature type="domain" description="C2H2-type" evidence="3">
    <location>
        <begin position="807"/>
        <end position="842"/>
    </location>
</feature>
<dbReference type="FunFam" id="3.30.160.60:FF:000007">
    <property type="entry name" value="Basic krueppel-like factor 3"/>
    <property type="match status" value="2"/>
</dbReference>
<dbReference type="OrthoDB" id="6277246at2759"/>
<dbReference type="PROSITE" id="PS00028">
    <property type="entry name" value="ZINC_FINGER_C2H2_1"/>
    <property type="match status" value="10"/>
</dbReference>
<keyword evidence="5" id="KW-1185">Reference proteome</keyword>
<dbReference type="InterPro" id="IPR036236">
    <property type="entry name" value="Znf_C2H2_sf"/>
</dbReference>
<feature type="domain" description="C2H2-type" evidence="3">
    <location>
        <begin position="623"/>
        <end position="653"/>
    </location>
</feature>
<keyword evidence="1" id="KW-0479">Metal-binding</keyword>
<feature type="domain" description="C2H2-type" evidence="3">
    <location>
        <begin position="563"/>
        <end position="592"/>
    </location>
</feature>
<dbReference type="InterPro" id="IPR013087">
    <property type="entry name" value="Znf_C2H2_type"/>
</dbReference>
<dbReference type="GO" id="GO:0005634">
    <property type="term" value="C:nucleus"/>
    <property type="evidence" value="ECO:0007669"/>
    <property type="project" value="TreeGrafter"/>
</dbReference>
<dbReference type="InterPro" id="IPR051061">
    <property type="entry name" value="Zinc_finger_trans_reg"/>
</dbReference>
<reference evidence="4" key="1">
    <citation type="submission" date="2021-04" db="EMBL/GenBank/DDBJ databases">
        <authorList>
            <consortium name="Molecular Ecology Group"/>
        </authorList>
    </citation>
    <scope>NUCLEOTIDE SEQUENCE</scope>
</reference>
<protein>
    <recommendedName>
        <fullName evidence="3">C2H2-type domain-containing protein</fullName>
    </recommendedName>
</protein>
<evidence type="ECO:0000256" key="1">
    <source>
        <dbReference type="PROSITE-ProRule" id="PRU00042"/>
    </source>
</evidence>
<feature type="compositionally biased region" description="Polar residues" evidence="2">
    <location>
        <begin position="18"/>
        <end position="27"/>
    </location>
</feature>
<dbReference type="PANTHER" id="PTHR46179">
    <property type="entry name" value="ZINC FINGER PROTEIN"/>
    <property type="match status" value="1"/>
</dbReference>
<dbReference type="Gene3D" id="3.30.160.60">
    <property type="entry name" value="Classic Zinc Finger"/>
    <property type="match status" value="8"/>
</dbReference>
<organism evidence="4 5">
    <name type="scientific">Candidula unifasciata</name>
    <dbReference type="NCBI Taxonomy" id="100452"/>
    <lineage>
        <taxon>Eukaryota</taxon>
        <taxon>Metazoa</taxon>
        <taxon>Spiralia</taxon>
        <taxon>Lophotrochozoa</taxon>
        <taxon>Mollusca</taxon>
        <taxon>Gastropoda</taxon>
        <taxon>Heterobranchia</taxon>
        <taxon>Euthyneura</taxon>
        <taxon>Panpulmonata</taxon>
        <taxon>Eupulmonata</taxon>
        <taxon>Stylommatophora</taxon>
        <taxon>Helicina</taxon>
        <taxon>Helicoidea</taxon>
        <taxon>Geomitridae</taxon>
        <taxon>Candidula</taxon>
    </lineage>
</organism>
<accession>A0A8S3YSF5</accession>
<comment type="caution">
    <text evidence="4">The sequence shown here is derived from an EMBL/GenBank/DDBJ whole genome shotgun (WGS) entry which is preliminary data.</text>
</comment>
<dbReference type="GO" id="GO:0006357">
    <property type="term" value="P:regulation of transcription by RNA polymerase II"/>
    <property type="evidence" value="ECO:0007669"/>
    <property type="project" value="TreeGrafter"/>
</dbReference>
<keyword evidence="1" id="KW-0863">Zinc-finger</keyword>
<name>A0A8S3YSF5_9EUPU</name>